<keyword evidence="4" id="KW-0408">Iron</keyword>
<gene>
    <name evidence="5" type="ORF">BG006_005524</name>
</gene>
<name>A0A9P5SKB9_9FUNG</name>
<evidence type="ECO:0000313" key="6">
    <source>
        <dbReference type="Proteomes" id="UP000696485"/>
    </source>
</evidence>
<dbReference type="SUPFAM" id="SSF48264">
    <property type="entry name" value="Cytochrome P450"/>
    <property type="match status" value="1"/>
</dbReference>
<proteinExistence type="inferred from homology"/>
<dbReference type="GO" id="GO:0004497">
    <property type="term" value="F:monooxygenase activity"/>
    <property type="evidence" value="ECO:0007669"/>
    <property type="project" value="InterPro"/>
</dbReference>
<dbReference type="Gene3D" id="1.10.630.10">
    <property type="entry name" value="Cytochrome P450"/>
    <property type="match status" value="1"/>
</dbReference>
<evidence type="ECO:0000256" key="2">
    <source>
        <dbReference type="ARBA" id="ARBA00022723"/>
    </source>
</evidence>
<dbReference type="PANTHER" id="PTHR24296">
    <property type="entry name" value="CYTOCHROME P450"/>
    <property type="match status" value="1"/>
</dbReference>
<keyword evidence="6" id="KW-1185">Reference proteome</keyword>
<reference evidence="5" key="1">
    <citation type="journal article" date="2020" name="Fungal Divers.">
        <title>Resolving the Mortierellaceae phylogeny through synthesis of multi-gene phylogenetics and phylogenomics.</title>
        <authorList>
            <person name="Vandepol N."/>
            <person name="Liber J."/>
            <person name="Desiro A."/>
            <person name="Na H."/>
            <person name="Kennedy M."/>
            <person name="Barry K."/>
            <person name="Grigoriev I.V."/>
            <person name="Miller A.N."/>
            <person name="O'Donnell K."/>
            <person name="Stajich J.E."/>
            <person name="Bonito G."/>
        </authorList>
    </citation>
    <scope>NUCLEOTIDE SEQUENCE</scope>
    <source>
        <strain evidence="5">NVP1</strain>
    </source>
</reference>
<dbReference type="GO" id="GO:0016705">
    <property type="term" value="F:oxidoreductase activity, acting on paired donors, with incorporation or reduction of molecular oxygen"/>
    <property type="evidence" value="ECO:0007669"/>
    <property type="project" value="InterPro"/>
</dbReference>
<dbReference type="Proteomes" id="UP000696485">
    <property type="component" value="Unassembled WGS sequence"/>
</dbReference>
<comment type="similarity">
    <text evidence="1">Belongs to the cytochrome P450 family.</text>
</comment>
<evidence type="ECO:0000313" key="5">
    <source>
        <dbReference type="EMBL" id="KAF9331640.1"/>
    </source>
</evidence>
<dbReference type="Pfam" id="PF00067">
    <property type="entry name" value="p450"/>
    <property type="match status" value="1"/>
</dbReference>
<evidence type="ECO:0000256" key="3">
    <source>
        <dbReference type="ARBA" id="ARBA00023002"/>
    </source>
</evidence>
<dbReference type="GO" id="GO:0005506">
    <property type="term" value="F:iron ion binding"/>
    <property type="evidence" value="ECO:0007669"/>
    <property type="project" value="InterPro"/>
</dbReference>
<dbReference type="GO" id="GO:0020037">
    <property type="term" value="F:heme binding"/>
    <property type="evidence" value="ECO:0007669"/>
    <property type="project" value="InterPro"/>
</dbReference>
<accession>A0A9P5SKB9</accession>
<dbReference type="InterPro" id="IPR001128">
    <property type="entry name" value="Cyt_P450"/>
</dbReference>
<dbReference type="InterPro" id="IPR036396">
    <property type="entry name" value="Cyt_P450_sf"/>
</dbReference>
<dbReference type="EMBL" id="JAAAUY010000310">
    <property type="protein sequence ID" value="KAF9331640.1"/>
    <property type="molecule type" value="Genomic_DNA"/>
</dbReference>
<feature type="non-terminal residue" evidence="5">
    <location>
        <position position="1"/>
    </location>
</feature>
<keyword evidence="3" id="KW-0560">Oxidoreductase</keyword>
<comment type="caution">
    <text evidence="5">The sequence shown here is derived from an EMBL/GenBank/DDBJ whole genome shotgun (WGS) entry which is preliminary data.</text>
</comment>
<dbReference type="AlphaFoldDB" id="A0A9P5SKB9"/>
<keyword evidence="2" id="KW-0479">Metal-binding</keyword>
<organism evidence="5 6">
    <name type="scientific">Podila minutissima</name>
    <dbReference type="NCBI Taxonomy" id="64525"/>
    <lineage>
        <taxon>Eukaryota</taxon>
        <taxon>Fungi</taxon>
        <taxon>Fungi incertae sedis</taxon>
        <taxon>Mucoromycota</taxon>
        <taxon>Mortierellomycotina</taxon>
        <taxon>Mortierellomycetes</taxon>
        <taxon>Mortierellales</taxon>
        <taxon>Mortierellaceae</taxon>
        <taxon>Podila</taxon>
    </lineage>
</organism>
<evidence type="ECO:0000256" key="4">
    <source>
        <dbReference type="ARBA" id="ARBA00023004"/>
    </source>
</evidence>
<evidence type="ECO:0000256" key="1">
    <source>
        <dbReference type="ARBA" id="ARBA00010617"/>
    </source>
</evidence>
<protein>
    <submittedName>
        <fullName evidence="5">Uncharacterized protein</fullName>
    </submittedName>
</protein>
<sequence>NFENYIKGEITSRQLSDILGNGIFVADGAVWRFHRKTAANIFTTRLYRDLVQGAFKSSANNLCSVLNHRCLGEAVDLQSLFLRLTLDAFGKLTFGLEFNALVTEGPNEFGDAFDFLTSEADLRVTNSLWPLTDQILF</sequence>